<sequence>MTSRVDGDRRSPGPAEGAPTAAHFRGAAQPTDMDESLREELLERVNSRTATVGASVPDTVTIDGVELDLSEFIVETRAIETVPPAVDRKLASVKTTLREERRRRLDRLEGAADAAEAGDGGASQTGEENRAAAPDGLDREDAERLADEIIGIDRALNALETIRHPDFADEHRSATLDGHERWLAFVDEV</sequence>
<protein>
    <submittedName>
        <fullName evidence="2">DUF5788 family protein</fullName>
    </submittedName>
</protein>
<feature type="compositionally biased region" description="Basic and acidic residues" evidence="1">
    <location>
        <begin position="1"/>
        <end position="11"/>
    </location>
</feature>
<gene>
    <name evidence="2" type="ORF">GCM10008994_32240</name>
</gene>
<feature type="region of interest" description="Disordered" evidence="1">
    <location>
        <begin position="1"/>
        <end position="36"/>
    </location>
</feature>
<dbReference type="EMBL" id="BAAADQ010000016">
    <property type="protein sequence ID" value="GAA0554760.1"/>
    <property type="molecule type" value="Genomic_DNA"/>
</dbReference>
<dbReference type="Proteomes" id="UP001501425">
    <property type="component" value="Unassembled WGS sequence"/>
</dbReference>
<evidence type="ECO:0000313" key="2">
    <source>
        <dbReference type="EMBL" id="GAA0554760.1"/>
    </source>
</evidence>
<comment type="caution">
    <text evidence="2">The sequence shown here is derived from an EMBL/GenBank/DDBJ whole genome shotgun (WGS) entry which is preliminary data.</text>
</comment>
<evidence type="ECO:0000256" key="1">
    <source>
        <dbReference type="SAM" id="MobiDB-lite"/>
    </source>
</evidence>
<dbReference type="Pfam" id="PF19101">
    <property type="entry name" value="DUF5788"/>
    <property type="match status" value="2"/>
</dbReference>
<dbReference type="AlphaFoldDB" id="A0AAV3SXI5"/>
<reference evidence="2" key="1">
    <citation type="journal article" date="2014" name="Int. J. Syst. Evol. Microbiol.">
        <title>Complete genome sequence of Corynebacterium casei LMG S-19264T (=DSM 44701T), isolated from a smear-ripened cheese.</title>
        <authorList>
            <consortium name="US DOE Joint Genome Institute (JGI-PGF)"/>
            <person name="Walter F."/>
            <person name="Albersmeier A."/>
            <person name="Kalinowski J."/>
            <person name="Ruckert C."/>
        </authorList>
    </citation>
    <scope>NUCLEOTIDE SEQUENCE</scope>
    <source>
        <strain evidence="2">JCM 14265</strain>
    </source>
</reference>
<reference evidence="2" key="2">
    <citation type="submission" date="2023-12" db="EMBL/GenBank/DDBJ databases">
        <authorList>
            <person name="Sun Q."/>
            <person name="Inoue M."/>
        </authorList>
    </citation>
    <scope>NUCLEOTIDE SEQUENCE</scope>
    <source>
        <strain evidence="2">JCM 14265</strain>
    </source>
</reference>
<dbReference type="InterPro" id="IPR043900">
    <property type="entry name" value="DUF5788"/>
</dbReference>
<name>A0AAV3SXI5_9EURY</name>
<evidence type="ECO:0000313" key="3">
    <source>
        <dbReference type="Proteomes" id="UP001501425"/>
    </source>
</evidence>
<proteinExistence type="predicted"/>
<feature type="region of interest" description="Disordered" evidence="1">
    <location>
        <begin position="104"/>
        <end position="140"/>
    </location>
</feature>
<accession>A0AAV3SXI5</accession>
<organism evidence="2 3">
    <name type="scientific">Halorubrum ejinorense</name>
    <dbReference type="NCBI Taxonomy" id="425309"/>
    <lineage>
        <taxon>Archaea</taxon>
        <taxon>Methanobacteriati</taxon>
        <taxon>Methanobacteriota</taxon>
        <taxon>Stenosarchaea group</taxon>
        <taxon>Halobacteria</taxon>
        <taxon>Halobacteriales</taxon>
        <taxon>Haloferacaceae</taxon>
        <taxon>Halorubrum</taxon>
    </lineage>
</organism>